<dbReference type="EC" id="2.3.2.3" evidence="6"/>
<proteinExistence type="inferred from homology"/>
<evidence type="ECO:0000256" key="1">
    <source>
        <dbReference type="ARBA" id="ARBA00004651"/>
    </source>
</evidence>
<comment type="similarity">
    <text evidence="6">Belongs to the LPG synthase family.</text>
</comment>
<dbReference type="GO" id="GO:0046677">
    <property type="term" value="P:response to antibiotic"/>
    <property type="evidence" value="ECO:0007669"/>
    <property type="project" value="UniProtKB-KW"/>
</dbReference>
<evidence type="ECO:0000313" key="7">
    <source>
        <dbReference type="EMBL" id="XBX75628.1"/>
    </source>
</evidence>
<dbReference type="PANTHER" id="PTHR39087:SF2">
    <property type="entry name" value="UPF0104 MEMBRANE PROTEIN MJ1595"/>
    <property type="match status" value="1"/>
</dbReference>
<keyword evidence="4 6" id="KW-1133">Transmembrane helix</keyword>
<keyword evidence="5 6" id="KW-0472">Membrane</keyword>
<name>A0AAU7VPF4_9FIRM</name>
<dbReference type="InterPro" id="IPR022791">
    <property type="entry name" value="L-PG_synthase/AglD"/>
</dbReference>
<evidence type="ECO:0000256" key="5">
    <source>
        <dbReference type="ARBA" id="ARBA00023136"/>
    </source>
</evidence>
<feature type="transmembrane region" description="Helical" evidence="6">
    <location>
        <begin position="295"/>
        <end position="321"/>
    </location>
</feature>
<dbReference type="RefSeq" id="WP_350344371.1">
    <property type="nucleotide sequence ID" value="NZ_CP158367.1"/>
</dbReference>
<dbReference type="Pfam" id="PF03706">
    <property type="entry name" value="LPG_synthase_TM"/>
    <property type="match status" value="1"/>
</dbReference>
<protein>
    <recommendedName>
        <fullName evidence="6">Phosphatidylglycerol lysyltransferase</fullName>
        <ecNumber evidence="6">2.3.2.3</ecNumber>
    </recommendedName>
    <alternativeName>
        <fullName evidence="6">Lysylphosphatidylglycerol synthase</fullName>
    </alternativeName>
</protein>
<comment type="function">
    <text evidence="6">Catalyzes the transfer of a lysyl group from L-lysyl-tRNA(Lys) to membrane-bound phosphatidylglycerol (PG), which produces lysylphosphatidylglycerol (LPG), a major component of the bacterial membrane with a positive net charge. LPG synthesis contributes to bacterial virulence as it is involved in the resistance mechanism against cationic antimicrobial peptides (CAMP) produces by the host's immune system (defensins, cathelicidins) and by the competing microorganisms.</text>
</comment>
<evidence type="ECO:0000256" key="4">
    <source>
        <dbReference type="ARBA" id="ARBA00022989"/>
    </source>
</evidence>
<dbReference type="PANTHER" id="PTHR39087">
    <property type="entry name" value="UPF0104 MEMBRANE PROTEIN MJ1595"/>
    <property type="match status" value="1"/>
</dbReference>
<dbReference type="GO" id="GO:0005886">
    <property type="term" value="C:plasma membrane"/>
    <property type="evidence" value="ECO:0007669"/>
    <property type="project" value="UniProtKB-SubCell"/>
</dbReference>
<evidence type="ECO:0000256" key="6">
    <source>
        <dbReference type="RuleBase" id="RU363042"/>
    </source>
</evidence>
<comment type="subcellular location">
    <subcellularLocation>
        <location evidence="1 6">Cell membrane</location>
        <topology evidence="1 6">Multi-pass membrane protein</topology>
    </subcellularLocation>
</comment>
<dbReference type="NCBIfam" id="TIGR00374">
    <property type="entry name" value="flippase-like domain"/>
    <property type="match status" value="1"/>
</dbReference>
<comment type="catalytic activity">
    <reaction evidence="6">
        <text>L-lysyl-tRNA(Lys) + a 1,2-diacyl-sn-glycero-3-phospho-(1'-sn-glycerol) = a 1,2-diacyl-sn-glycero-3-phospho-1'-(3'-O-L-lysyl)-sn-glycerol + tRNA(Lys)</text>
        <dbReference type="Rhea" id="RHEA:10668"/>
        <dbReference type="Rhea" id="RHEA-COMP:9696"/>
        <dbReference type="Rhea" id="RHEA-COMP:9697"/>
        <dbReference type="ChEBI" id="CHEBI:64716"/>
        <dbReference type="ChEBI" id="CHEBI:75792"/>
        <dbReference type="ChEBI" id="CHEBI:78442"/>
        <dbReference type="ChEBI" id="CHEBI:78529"/>
        <dbReference type="EC" id="2.3.2.3"/>
    </reaction>
</comment>
<feature type="transmembrane region" description="Helical" evidence="6">
    <location>
        <begin position="38"/>
        <end position="60"/>
    </location>
</feature>
<organism evidence="7">
    <name type="scientific">Proteinivorax tanatarense</name>
    <dbReference type="NCBI Taxonomy" id="1260629"/>
    <lineage>
        <taxon>Bacteria</taxon>
        <taxon>Bacillati</taxon>
        <taxon>Bacillota</taxon>
        <taxon>Clostridia</taxon>
        <taxon>Eubacteriales</taxon>
        <taxon>Proteinivoracaceae</taxon>
        <taxon>Proteinivorax</taxon>
    </lineage>
</organism>
<dbReference type="GO" id="GO:0050071">
    <property type="term" value="F:phosphatidylglycerol lysyltransferase activity"/>
    <property type="evidence" value="ECO:0007669"/>
    <property type="project" value="UniProtKB-EC"/>
</dbReference>
<reference evidence="7" key="1">
    <citation type="journal article" date="2013" name="Extremophiles">
        <title>Proteinivorax tanatarense gen. nov., sp. nov., an anaerobic, haloalkaliphilic, proteolytic bacterium isolated from a decaying algal bloom, and proposal of Proteinivoraceae fam. nov.</title>
        <authorList>
            <person name="Kevbrin V."/>
            <person name="Boltyanskaya Y."/>
            <person name="Zhilina T."/>
            <person name="Kolganova T."/>
            <person name="Lavrentjeva E."/>
            <person name="Kuznetsov B."/>
        </authorList>
    </citation>
    <scope>NUCLEOTIDE SEQUENCE</scope>
    <source>
        <strain evidence="7">Z-910T</strain>
    </source>
</reference>
<gene>
    <name evidence="6" type="primary">mprF</name>
    <name evidence="7" type="ORF">PRVXT_000769</name>
</gene>
<evidence type="ECO:0000256" key="2">
    <source>
        <dbReference type="ARBA" id="ARBA00022475"/>
    </source>
</evidence>
<dbReference type="AlphaFoldDB" id="A0AAU7VPF4"/>
<dbReference type="GO" id="GO:0006629">
    <property type="term" value="P:lipid metabolic process"/>
    <property type="evidence" value="ECO:0007669"/>
    <property type="project" value="UniProtKB-KW"/>
</dbReference>
<keyword evidence="6" id="KW-0443">Lipid metabolism</keyword>
<keyword evidence="6" id="KW-0046">Antibiotic resistance</keyword>
<feature type="transmembrane region" description="Helical" evidence="6">
    <location>
        <begin position="216"/>
        <end position="233"/>
    </location>
</feature>
<keyword evidence="3 6" id="KW-0812">Transmembrane</keyword>
<accession>A0AAU7VPF4</accession>
<dbReference type="EMBL" id="CP158367">
    <property type="protein sequence ID" value="XBX75628.1"/>
    <property type="molecule type" value="Genomic_DNA"/>
</dbReference>
<reference evidence="7" key="2">
    <citation type="submission" date="2024-06" db="EMBL/GenBank/DDBJ databases">
        <authorList>
            <person name="Petrova K.O."/>
            <person name="Toshchakov S.V."/>
            <person name="Boltjanskaja Y.V."/>
            <person name="Kevbrin V."/>
        </authorList>
    </citation>
    <scope>NUCLEOTIDE SEQUENCE</scope>
    <source>
        <strain evidence="7">Z-910T</strain>
    </source>
</reference>
<feature type="transmembrane region" description="Helical" evidence="6">
    <location>
        <begin position="121"/>
        <end position="140"/>
    </location>
</feature>
<feature type="transmembrane region" description="Helical" evidence="6">
    <location>
        <begin position="146"/>
        <end position="168"/>
    </location>
</feature>
<keyword evidence="2" id="KW-1003">Cell membrane</keyword>
<evidence type="ECO:0000256" key="3">
    <source>
        <dbReference type="ARBA" id="ARBA00022692"/>
    </source>
</evidence>
<keyword evidence="6" id="KW-0808">Transferase</keyword>
<sequence length="330" mass="37452">MKKSFLLLVAILFFLVLTVVLGYDEVLDVIGRMSFNQLLLMTALQLCTLFLTSFIWYYLLRQKSSKVSLSNVFGINLAGSFVESVTPSVKVGGEALKVYLMQKETALKYTEITAITLVSKFISLFPFLIISFLTLFIAFLSFDLPLFILLAFLGLVLFFCLFFVIFNFKGSFLERLFYKFEQNKSPVFKKIKNKVIKVQFFLEETSLKSKTVVTDFRKRVLLFAIAFVVWSFYPVKVYLVARILGFQLNPVIVIIATFSAYLVSMIPLLPGGLATFEGTLALVLAYEGLAPHEAFSIAIMTRVITFWIPLLISAIPAIYYINKTKDKNGK</sequence>